<dbReference type="SUPFAM" id="SSF47413">
    <property type="entry name" value="lambda repressor-like DNA-binding domains"/>
    <property type="match status" value="1"/>
</dbReference>
<dbReference type="STRING" id="1121881.SAMN02745225_00448"/>
<organism evidence="3 4">
    <name type="scientific">Ferrithrix thermotolerans DSM 19514</name>
    <dbReference type="NCBI Taxonomy" id="1121881"/>
    <lineage>
        <taxon>Bacteria</taxon>
        <taxon>Bacillati</taxon>
        <taxon>Actinomycetota</taxon>
        <taxon>Acidimicrobiia</taxon>
        <taxon>Acidimicrobiales</taxon>
        <taxon>Acidimicrobiaceae</taxon>
        <taxon>Ferrithrix</taxon>
    </lineage>
</organism>
<evidence type="ECO:0000313" key="4">
    <source>
        <dbReference type="Proteomes" id="UP000184295"/>
    </source>
</evidence>
<dbReference type="PANTHER" id="PTHR43236:SF2">
    <property type="entry name" value="BLL0069 PROTEIN"/>
    <property type="match status" value="1"/>
</dbReference>
<sequence>MTVRVPIRPSMLAWARERSRLSPEDLFTRFPALSEWEEGSKQPTLKQLEKFAQATHTPVGYLFLPEPPEEPLPVPDFRTIGDVEVGHASPDLLDTVYQCQQRQEWYRDYARQHREEPVPFVGTFTVGGNVIDAAAQMRDVLAFSPDERGSSWSEAFRRLIEQAEGNGVLVMVSGVVGSNTHRKLNPKEFRGFALSDELAPVIFVNGSDTKAAQIFTLAHELVHIWLGKSGVDDADMATASTNAIERWCNEVAAEFLLPSSELEGVQLDSGNLTDDLERLARRFKVSTLVVLRRLYDAGYFTEAQFWEEFAEERVRILDLIDEGASGSGNFYNTQPVRVSKRFARALIESTLEGQTLHRDAFQMLGFKKVATFNELAVRLGFA</sequence>
<comment type="similarity">
    <text evidence="1">Belongs to the short-chain fatty acyl-CoA assimilation regulator (ScfR) family.</text>
</comment>
<dbReference type="GO" id="GO:0003677">
    <property type="term" value="F:DNA binding"/>
    <property type="evidence" value="ECO:0007669"/>
    <property type="project" value="InterPro"/>
</dbReference>
<reference evidence="4" key="1">
    <citation type="submission" date="2016-11" db="EMBL/GenBank/DDBJ databases">
        <authorList>
            <person name="Varghese N."/>
            <person name="Submissions S."/>
        </authorList>
    </citation>
    <scope>NUCLEOTIDE SEQUENCE [LARGE SCALE GENOMIC DNA]</scope>
    <source>
        <strain evidence="4">DSM 19514</strain>
    </source>
</reference>
<proteinExistence type="inferred from homology"/>
<protein>
    <submittedName>
        <fullName evidence="3">Zn-dependent peptidase ImmA, M78 family</fullName>
    </submittedName>
</protein>
<dbReference type="InterPro" id="IPR001387">
    <property type="entry name" value="Cro/C1-type_HTH"/>
</dbReference>
<feature type="domain" description="HTH cro/C1-type" evidence="2">
    <location>
        <begin position="32"/>
        <end position="62"/>
    </location>
</feature>
<evidence type="ECO:0000256" key="1">
    <source>
        <dbReference type="ARBA" id="ARBA00007227"/>
    </source>
</evidence>
<dbReference type="Gene3D" id="1.10.10.2910">
    <property type="match status" value="1"/>
</dbReference>
<dbReference type="InterPro" id="IPR010982">
    <property type="entry name" value="Lambda_DNA-bd_dom_sf"/>
</dbReference>
<gene>
    <name evidence="3" type="ORF">SAMN02745225_00448</name>
</gene>
<evidence type="ECO:0000259" key="2">
    <source>
        <dbReference type="PROSITE" id="PS50943"/>
    </source>
</evidence>
<name>A0A1M4SYL6_9ACTN</name>
<dbReference type="PANTHER" id="PTHR43236">
    <property type="entry name" value="ANTITOXIN HIGA1"/>
    <property type="match status" value="1"/>
</dbReference>
<keyword evidence="4" id="KW-1185">Reference proteome</keyword>
<dbReference type="OrthoDB" id="9796786at2"/>
<dbReference type="Pfam" id="PF06114">
    <property type="entry name" value="Peptidase_M78"/>
    <property type="match status" value="1"/>
</dbReference>
<dbReference type="AlphaFoldDB" id="A0A1M4SYL6"/>
<dbReference type="PROSITE" id="PS50943">
    <property type="entry name" value="HTH_CROC1"/>
    <property type="match status" value="1"/>
</dbReference>
<dbReference type="InterPro" id="IPR052345">
    <property type="entry name" value="Rad_response_metalloprotease"/>
</dbReference>
<dbReference type="Proteomes" id="UP000184295">
    <property type="component" value="Unassembled WGS sequence"/>
</dbReference>
<dbReference type="InterPro" id="IPR010359">
    <property type="entry name" value="IrrE_HExxH"/>
</dbReference>
<dbReference type="EMBL" id="FQUL01000003">
    <property type="protein sequence ID" value="SHE37244.1"/>
    <property type="molecule type" value="Genomic_DNA"/>
</dbReference>
<evidence type="ECO:0000313" key="3">
    <source>
        <dbReference type="EMBL" id="SHE37244.1"/>
    </source>
</evidence>
<accession>A0A1M4SYL6</accession>